<dbReference type="NCBIfam" id="NF045657">
    <property type="entry name" value="MthfCyhylaseFchA"/>
    <property type="match status" value="1"/>
</dbReference>
<dbReference type="Gene3D" id="1.20.120.680">
    <property type="entry name" value="Formiminotetrahydrofolate cyclodeaminase monomer, up-and-down helical bundle"/>
    <property type="match status" value="1"/>
</dbReference>
<dbReference type="EMBL" id="OZ026884">
    <property type="protein sequence ID" value="CAL1239871.1"/>
    <property type="molecule type" value="Genomic_DNA"/>
</dbReference>
<dbReference type="InterPro" id="IPR007044">
    <property type="entry name" value="Cyclodeamin/CycHdrlase"/>
</dbReference>
<protein>
    <submittedName>
        <fullName evidence="2">Methenyltetrahydrofolate cyclohydrolase</fullName>
        <ecNumber evidence="2">3.5.4.9</ecNumber>
    </submittedName>
</protein>
<reference evidence="2 3" key="1">
    <citation type="submission" date="2024-04" db="EMBL/GenBank/DDBJ databases">
        <authorList>
            <person name="Cremers G."/>
        </authorList>
    </citation>
    <scope>NUCLEOTIDE SEQUENCE [LARGE SCALE GENOMIC DNA]</scope>
    <source>
        <strain evidence="2">MeCH1-AG</strain>
    </source>
</reference>
<gene>
    <name evidence="2" type="primary">fchA</name>
    <name evidence="2" type="ORF">MECH1_V1_1095</name>
</gene>
<dbReference type="InterPro" id="IPR036178">
    <property type="entry name" value="Formintransfe-cycloase-like_sf"/>
</dbReference>
<organism evidence="2 3">
    <name type="scientific">Candidatus Methylocalor cossyra</name>
    <dbReference type="NCBI Taxonomy" id="3108543"/>
    <lineage>
        <taxon>Bacteria</taxon>
        <taxon>Pseudomonadati</taxon>
        <taxon>Pseudomonadota</taxon>
        <taxon>Gammaproteobacteria</taxon>
        <taxon>Methylococcales</taxon>
        <taxon>Methylococcaceae</taxon>
        <taxon>Candidatus Methylocalor</taxon>
    </lineage>
</organism>
<dbReference type="Proteomes" id="UP001497493">
    <property type="component" value="Chromosome"/>
</dbReference>
<dbReference type="SUPFAM" id="SSF101262">
    <property type="entry name" value="Methenyltetrahydrofolate cyclohydrolase-like"/>
    <property type="match status" value="1"/>
</dbReference>
<dbReference type="EC" id="3.5.4.9" evidence="2"/>
<dbReference type="Pfam" id="PF04961">
    <property type="entry name" value="FTCD_C"/>
    <property type="match status" value="1"/>
</dbReference>
<sequence length="207" mass="21785">MTKDQSIQQFLDTLASKTPTPGGGSAAAIMGAMGAALVSMACNLTIGKPGYQAVEAELREVLAAAEGLRTRLTDLVQADIEAFDRVMDAYGMPKDSEEQKRARSIAIQEALKQATEVPLECARASAEVIRLSRIAAEKSNRNVVSDAGVAAVAGHAALRSAALNVQVNTGAIKDTAFSAARLEELQRILAQAGEASEATYHMAKTRL</sequence>
<dbReference type="GO" id="GO:0004477">
    <property type="term" value="F:methenyltetrahydrofolate cyclohydrolase activity"/>
    <property type="evidence" value="ECO:0007669"/>
    <property type="project" value="UniProtKB-EC"/>
</dbReference>
<dbReference type="InterPro" id="IPR054893">
    <property type="entry name" value="MthfCyhylase"/>
</dbReference>
<feature type="domain" description="Cyclodeaminase/cyclohydrolase" evidence="1">
    <location>
        <begin position="6"/>
        <end position="186"/>
    </location>
</feature>
<dbReference type="RefSeq" id="WP_348759399.1">
    <property type="nucleotide sequence ID" value="NZ_OZ026884.1"/>
</dbReference>
<accession>A0ABM9NGY1</accession>
<evidence type="ECO:0000313" key="2">
    <source>
        <dbReference type="EMBL" id="CAL1239871.1"/>
    </source>
</evidence>
<name>A0ABM9NGY1_9GAMM</name>
<keyword evidence="3" id="KW-1185">Reference proteome</keyword>
<evidence type="ECO:0000259" key="1">
    <source>
        <dbReference type="Pfam" id="PF04961"/>
    </source>
</evidence>
<evidence type="ECO:0000313" key="3">
    <source>
        <dbReference type="Proteomes" id="UP001497493"/>
    </source>
</evidence>
<keyword evidence="2" id="KW-0378">Hydrolase</keyword>
<proteinExistence type="predicted"/>